<evidence type="ECO:0000256" key="1">
    <source>
        <dbReference type="SAM" id="Coils"/>
    </source>
</evidence>
<reference evidence="3" key="1">
    <citation type="submission" date="2020-07" db="EMBL/GenBank/DDBJ databases">
        <authorList>
            <person name="Nieuwenhuis M."/>
            <person name="Van De Peppel L.J.J."/>
        </authorList>
    </citation>
    <scope>NUCLEOTIDE SEQUENCE</scope>
    <source>
        <strain evidence="3">AP01</strain>
        <tissue evidence="3">Mycelium</tissue>
    </source>
</reference>
<dbReference type="Proteomes" id="UP000775547">
    <property type="component" value="Unassembled WGS sequence"/>
</dbReference>
<sequence length="765" mass="82440">MITNITPTPKREPSIALVEIPSKVHYNGRIAQELAVLSPAQRQEIADRLATSFCEVLAIILVGIGREVVAEEVASEAEATVIDTTLEEIDLELEFALTVPLPEDDDNDDTDNHCEKTELVHPVVEPPKSKEPVHQSPEVDSTALLPEDARININETVKPPPSVVVDVDLDLALTTPLPEDDNSTEDCEMVLETTFIEAHKFDKPAHCQSSNVASTVSTEDKIDINDKCETVEHVPTVIEPRARNPDKPAATTSSTPTRKAKVPKVKNTISAQPSIALHGLGRWSDPDNGATTSAPSTSRASRWEHANSPYLWTNVVRQREQAAAEAKKQEEKMRKLKAGVVNAERAAERVRRMIEEMRRGRSEVDKVEEVVLVDDASSKVEDDGVLGLALSTPLPLDEEEDGVDPVQADVEELALADIADDEELALALNTPLPPDDLETVHTAFPTSEDALEQDELTTLEDEELALALNVPLPLGNDELELVNLELTPSDPVAPEEEDNELALAIRTPPLGNDELEPVNLRSASFVPAAPEEDDVLALAIWTPLPIDDDELEPVNLESATAIPAIPEDDLFTPNSVLTTQHPLEDYDLSLALSVPLPPDADGLESTTPLTQDDLELPTADNDGELNLALSVSLPPEDELELAFSAFANGNMDEFELALRIPLPPDVEPEAPEAMSKLSWDDEDAGELPQLDVTFASPSTIVAAATADAPALITSLVPSKTDSTPEPVPRHEISRAVDRSPAPSAETVDQPRKGGQASGGTGGKGG</sequence>
<comment type="caution">
    <text evidence="3">The sequence shown here is derived from an EMBL/GenBank/DDBJ whole genome shotgun (WGS) entry which is preliminary data.</text>
</comment>
<name>A0A9P7G2Z9_9AGAR</name>
<accession>A0A9P7G2Z9</accession>
<dbReference type="EMBL" id="JABCKV010000241">
    <property type="protein sequence ID" value="KAG5641855.1"/>
    <property type="molecule type" value="Genomic_DNA"/>
</dbReference>
<feature type="region of interest" description="Disordered" evidence="2">
    <location>
        <begin position="235"/>
        <end position="302"/>
    </location>
</feature>
<feature type="region of interest" description="Disordered" evidence="2">
    <location>
        <begin position="715"/>
        <end position="765"/>
    </location>
</feature>
<evidence type="ECO:0000313" key="4">
    <source>
        <dbReference type="Proteomes" id="UP000775547"/>
    </source>
</evidence>
<feature type="coiled-coil region" evidence="1">
    <location>
        <begin position="319"/>
        <end position="363"/>
    </location>
</feature>
<keyword evidence="4" id="KW-1185">Reference proteome</keyword>
<evidence type="ECO:0000256" key="2">
    <source>
        <dbReference type="SAM" id="MobiDB-lite"/>
    </source>
</evidence>
<reference evidence="3" key="2">
    <citation type="submission" date="2021-10" db="EMBL/GenBank/DDBJ databases">
        <title>Phylogenomics reveals ancestral predisposition of the termite-cultivated fungus Termitomyces towards a domesticated lifestyle.</title>
        <authorList>
            <person name="Auxier B."/>
            <person name="Grum-Grzhimaylo A."/>
            <person name="Cardenas M.E."/>
            <person name="Lodge J.D."/>
            <person name="Laessoe T."/>
            <person name="Pedersen O."/>
            <person name="Smith M.E."/>
            <person name="Kuyper T.W."/>
            <person name="Franco-Molano E.A."/>
            <person name="Baroni T.J."/>
            <person name="Aanen D.K."/>
        </authorList>
    </citation>
    <scope>NUCLEOTIDE SEQUENCE</scope>
    <source>
        <strain evidence="3">AP01</strain>
        <tissue evidence="3">Mycelium</tissue>
    </source>
</reference>
<gene>
    <name evidence="3" type="ORF">DXG03_004095</name>
</gene>
<feature type="compositionally biased region" description="Basic and acidic residues" evidence="2">
    <location>
        <begin position="727"/>
        <end position="737"/>
    </location>
</feature>
<protein>
    <submittedName>
        <fullName evidence="3">Uncharacterized protein</fullName>
    </submittedName>
</protein>
<feature type="compositionally biased region" description="Low complexity" evidence="2">
    <location>
        <begin position="290"/>
        <end position="300"/>
    </location>
</feature>
<feature type="compositionally biased region" description="Gly residues" evidence="2">
    <location>
        <begin position="755"/>
        <end position="765"/>
    </location>
</feature>
<proteinExistence type="predicted"/>
<organism evidence="3 4">
    <name type="scientific">Asterophora parasitica</name>
    <dbReference type="NCBI Taxonomy" id="117018"/>
    <lineage>
        <taxon>Eukaryota</taxon>
        <taxon>Fungi</taxon>
        <taxon>Dikarya</taxon>
        <taxon>Basidiomycota</taxon>
        <taxon>Agaricomycotina</taxon>
        <taxon>Agaricomycetes</taxon>
        <taxon>Agaricomycetidae</taxon>
        <taxon>Agaricales</taxon>
        <taxon>Tricholomatineae</taxon>
        <taxon>Lyophyllaceae</taxon>
        <taxon>Asterophora</taxon>
    </lineage>
</organism>
<dbReference type="AlphaFoldDB" id="A0A9P7G2Z9"/>
<keyword evidence="1" id="KW-0175">Coiled coil</keyword>
<evidence type="ECO:0000313" key="3">
    <source>
        <dbReference type="EMBL" id="KAG5641855.1"/>
    </source>
</evidence>